<sequence length="281" mass="30944">MPLIRAENIRFAYGEAPVLNSVSFTIGKGELVSILGPNGCGKTTLLKILLGLNAPGSGQVFLDGVPLSRMNRKRLARMVAYVPQVHTPSFPYPVKEVVKMGRMPHKPFFALFSRDDEDIACQALEKMGILHLKDKPYTRISGGERQLTLIARALAQGARIFILDEPLNGLDYGNQLQLLEQLHELCAEGYTFIKSTHFPEHALWVADHVIMLKDGVIHADGAPGEVITGENLFSLYGARVRVVPFAENFSICIPENLRSRVCGTLFPAEAPVRPERTVATA</sequence>
<evidence type="ECO:0000256" key="2">
    <source>
        <dbReference type="ARBA" id="ARBA00022741"/>
    </source>
</evidence>
<evidence type="ECO:0000313" key="6">
    <source>
        <dbReference type="Proteomes" id="UP000428328"/>
    </source>
</evidence>
<dbReference type="Proteomes" id="UP000428328">
    <property type="component" value="Chromosome"/>
</dbReference>
<gene>
    <name evidence="5" type="ORF">GM415_10370</name>
</gene>
<keyword evidence="2" id="KW-0547">Nucleotide-binding</keyword>
<dbReference type="GO" id="GO:0005524">
    <property type="term" value="F:ATP binding"/>
    <property type="evidence" value="ECO:0007669"/>
    <property type="project" value="UniProtKB-KW"/>
</dbReference>
<dbReference type="Gene3D" id="3.40.50.300">
    <property type="entry name" value="P-loop containing nucleotide triphosphate hydrolases"/>
    <property type="match status" value="1"/>
</dbReference>
<organism evidence="5 6">
    <name type="scientific">Pseudodesulfovibrio cashew</name>
    <dbReference type="NCBI Taxonomy" id="2678688"/>
    <lineage>
        <taxon>Bacteria</taxon>
        <taxon>Pseudomonadati</taxon>
        <taxon>Thermodesulfobacteriota</taxon>
        <taxon>Desulfovibrionia</taxon>
        <taxon>Desulfovibrionales</taxon>
        <taxon>Desulfovibrionaceae</taxon>
    </lineage>
</organism>
<evidence type="ECO:0000259" key="4">
    <source>
        <dbReference type="PROSITE" id="PS50893"/>
    </source>
</evidence>
<accession>A0A6I6JEE4</accession>
<dbReference type="AlphaFoldDB" id="A0A6I6JEE4"/>
<dbReference type="GO" id="GO:0016887">
    <property type="term" value="F:ATP hydrolysis activity"/>
    <property type="evidence" value="ECO:0007669"/>
    <property type="project" value="InterPro"/>
</dbReference>
<protein>
    <submittedName>
        <fullName evidence="5">ATP-binding cassette domain-containing protein</fullName>
    </submittedName>
</protein>
<dbReference type="InterPro" id="IPR027417">
    <property type="entry name" value="P-loop_NTPase"/>
</dbReference>
<name>A0A6I6JEE4_9BACT</name>
<evidence type="ECO:0000313" key="5">
    <source>
        <dbReference type="EMBL" id="QGY40511.1"/>
    </source>
</evidence>
<feature type="domain" description="ABC transporter" evidence="4">
    <location>
        <begin position="4"/>
        <end position="239"/>
    </location>
</feature>
<dbReference type="PANTHER" id="PTHR42734:SF19">
    <property type="entry name" value="IRON COMPOUNDS ABC TRANSPORTER, ATP-BINDING PROTEIN"/>
    <property type="match status" value="1"/>
</dbReference>
<dbReference type="InterPro" id="IPR003593">
    <property type="entry name" value="AAA+_ATPase"/>
</dbReference>
<dbReference type="SMART" id="SM00382">
    <property type="entry name" value="AAA"/>
    <property type="match status" value="1"/>
</dbReference>
<keyword evidence="1" id="KW-0813">Transport</keyword>
<dbReference type="Pfam" id="PF00005">
    <property type="entry name" value="ABC_tran"/>
    <property type="match status" value="1"/>
</dbReference>
<dbReference type="RefSeq" id="WP_158947878.1">
    <property type="nucleotide sequence ID" value="NZ_CP046400.1"/>
</dbReference>
<dbReference type="KEGG" id="psel:GM415_10370"/>
<dbReference type="FunFam" id="3.40.50.300:FF:000134">
    <property type="entry name" value="Iron-enterobactin ABC transporter ATP-binding protein"/>
    <property type="match status" value="1"/>
</dbReference>
<keyword evidence="3 5" id="KW-0067">ATP-binding</keyword>
<dbReference type="PROSITE" id="PS50893">
    <property type="entry name" value="ABC_TRANSPORTER_2"/>
    <property type="match status" value="1"/>
</dbReference>
<evidence type="ECO:0000256" key="3">
    <source>
        <dbReference type="ARBA" id="ARBA00022840"/>
    </source>
</evidence>
<dbReference type="CDD" id="cd03214">
    <property type="entry name" value="ABC_Iron-Siderophores_B12_Hemin"/>
    <property type="match status" value="1"/>
</dbReference>
<proteinExistence type="predicted"/>
<dbReference type="PANTHER" id="PTHR42734">
    <property type="entry name" value="METAL TRANSPORT SYSTEM ATP-BINDING PROTEIN TM_0124-RELATED"/>
    <property type="match status" value="1"/>
</dbReference>
<keyword evidence="6" id="KW-1185">Reference proteome</keyword>
<dbReference type="SUPFAM" id="SSF52540">
    <property type="entry name" value="P-loop containing nucleoside triphosphate hydrolases"/>
    <property type="match status" value="1"/>
</dbReference>
<dbReference type="EMBL" id="CP046400">
    <property type="protein sequence ID" value="QGY40511.1"/>
    <property type="molecule type" value="Genomic_DNA"/>
</dbReference>
<dbReference type="InterPro" id="IPR050153">
    <property type="entry name" value="Metal_Ion_Import_ABC"/>
</dbReference>
<reference evidence="5 6" key="1">
    <citation type="submission" date="2019-11" db="EMBL/GenBank/DDBJ databases">
        <authorList>
            <person name="Zheng R.K."/>
            <person name="Sun C.M."/>
        </authorList>
    </citation>
    <scope>NUCLEOTIDE SEQUENCE [LARGE SCALE GENOMIC DNA]</scope>
    <source>
        <strain evidence="5 6">SRB007</strain>
    </source>
</reference>
<dbReference type="InterPro" id="IPR003439">
    <property type="entry name" value="ABC_transporter-like_ATP-bd"/>
</dbReference>
<evidence type="ECO:0000256" key="1">
    <source>
        <dbReference type="ARBA" id="ARBA00022448"/>
    </source>
</evidence>